<dbReference type="EMBL" id="LN774769">
    <property type="protein sequence ID" value="CEN28831.1"/>
    <property type="molecule type" value="Genomic_DNA"/>
</dbReference>
<dbReference type="GO" id="GO:0043024">
    <property type="term" value="F:ribosomal small subunit binding"/>
    <property type="evidence" value="ECO:0007669"/>
    <property type="project" value="TreeGrafter"/>
</dbReference>
<dbReference type="PANTHER" id="PTHR33515">
    <property type="entry name" value="RIBOSOME-BINDING FACTOR A, CHLOROPLASTIC-RELATED"/>
    <property type="match status" value="1"/>
</dbReference>
<comment type="similarity">
    <text evidence="2">Belongs to the RbfA family.</text>
</comment>
<dbReference type="Proteomes" id="UP000033166">
    <property type="component" value="Chromosome I"/>
</dbReference>
<dbReference type="AlphaFoldDB" id="A0A0D6DY01"/>
<gene>
    <name evidence="2 3" type="primary">rbfA</name>
    <name evidence="3" type="ORF">LACPI_1631</name>
</gene>
<proteinExistence type="inferred from homology"/>
<evidence type="ECO:0000256" key="1">
    <source>
        <dbReference type="ARBA" id="ARBA00022517"/>
    </source>
</evidence>
<comment type="subunit">
    <text evidence="2">Monomer. Binds 30S ribosomal subunits, but not 50S ribosomal subunits or 70S ribosomes.</text>
</comment>
<comment type="subcellular location">
    <subcellularLocation>
        <location evidence="2">Cytoplasm</location>
    </subcellularLocation>
</comment>
<dbReference type="InterPro" id="IPR023799">
    <property type="entry name" value="RbfA_dom_sf"/>
</dbReference>
<evidence type="ECO:0000313" key="4">
    <source>
        <dbReference type="Proteomes" id="UP000033166"/>
    </source>
</evidence>
<keyword evidence="1 2" id="KW-0690">Ribosome biogenesis</keyword>
<dbReference type="HAMAP" id="MF_00003">
    <property type="entry name" value="RbfA"/>
    <property type="match status" value="1"/>
</dbReference>
<reference evidence="4" key="1">
    <citation type="submission" date="2015-01" db="EMBL/GenBank/DDBJ databases">
        <authorList>
            <person name="Andreevskaya M."/>
        </authorList>
    </citation>
    <scope>NUCLEOTIDE SEQUENCE [LARGE SCALE GENOMIC DNA]</scope>
    <source>
        <strain evidence="4">MKFS47</strain>
    </source>
</reference>
<dbReference type="STRING" id="1364.LP2241_50019"/>
<name>A0A0D6DY01_9LACT</name>
<protein>
    <recommendedName>
        <fullName evidence="2">Ribosome-binding factor A</fullName>
    </recommendedName>
</protein>
<accession>A0A0D6DY01</accession>
<dbReference type="GeneID" id="71635599"/>
<dbReference type="GO" id="GO:0005829">
    <property type="term" value="C:cytosol"/>
    <property type="evidence" value="ECO:0007669"/>
    <property type="project" value="TreeGrafter"/>
</dbReference>
<dbReference type="InterPro" id="IPR020053">
    <property type="entry name" value="Ribosome-bd_factorA_CS"/>
</dbReference>
<dbReference type="RefSeq" id="WP_047915889.1">
    <property type="nucleotide sequence ID" value="NZ_LN774769.1"/>
</dbReference>
<keyword evidence="2" id="KW-0963">Cytoplasm</keyword>
<dbReference type="Gene3D" id="3.30.300.20">
    <property type="match status" value="1"/>
</dbReference>
<dbReference type="PROSITE" id="PS01319">
    <property type="entry name" value="RBFA"/>
    <property type="match status" value="1"/>
</dbReference>
<sequence length="116" mass="13041">MSNTHRSDRVAVELMREINDILRLKIRDPRVQDVNISDVQITGDLSQATIYYSLLSDLASDNEKAKTGLKKATGAIKSELAKRMTLYKIPDLTFAKDESVAYGGKIDELLRNLNKD</sequence>
<evidence type="ECO:0000313" key="3">
    <source>
        <dbReference type="EMBL" id="CEN28831.1"/>
    </source>
</evidence>
<dbReference type="KEGG" id="lpk:LACPI_1631"/>
<organism evidence="3 4">
    <name type="scientific">Pseudolactococcus piscium MKFS47</name>
    <dbReference type="NCBI Taxonomy" id="297352"/>
    <lineage>
        <taxon>Bacteria</taxon>
        <taxon>Bacillati</taxon>
        <taxon>Bacillota</taxon>
        <taxon>Bacilli</taxon>
        <taxon>Lactobacillales</taxon>
        <taxon>Streptococcaceae</taxon>
        <taxon>Pseudolactococcus</taxon>
    </lineage>
</organism>
<dbReference type="HOGENOM" id="CLU_089475_3_0_9"/>
<dbReference type="GO" id="GO:0030490">
    <property type="term" value="P:maturation of SSU-rRNA"/>
    <property type="evidence" value="ECO:0007669"/>
    <property type="project" value="UniProtKB-UniRule"/>
</dbReference>
<dbReference type="InterPro" id="IPR015946">
    <property type="entry name" value="KH_dom-like_a/b"/>
</dbReference>
<dbReference type="NCBIfam" id="TIGR00082">
    <property type="entry name" value="rbfA"/>
    <property type="match status" value="1"/>
</dbReference>
<comment type="function">
    <text evidence="2">One of several proteins that assist in the late maturation steps of the functional core of the 30S ribosomal subunit. Associates with free 30S ribosomal subunits (but not with 30S subunits that are part of 70S ribosomes or polysomes). Required for efficient processing of 16S rRNA. May interact with the 5'-terminal helix region of 16S rRNA.</text>
</comment>
<dbReference type="InterPro" id="IPR000238">
    <property type="entry name" value="RbfA"/>
</dbReference>
<dbReference type="Pfam" id="PF02033">
    <property type="entry name" value="RBFA"/>
    <property type="match status" value="1"/>
</dbReference>
<dbReference type="PANTHER" id="PTHR33515:SF1">
    <property type="entry name" value="RIBOSOME-BINDING FACTOR A, CHLOROPLASTIC-RELATED"/>
    <property type="match status" value="1"/>
</dbReference>
<dbReference type="SUPFAM" id="SSF89919">
    <property type="entry name" value="Ribosome-binding factor A, RbfA"/>
    <property type="match status" value="1"/>
</dbReference>
<evidence type="ECO:0000256" key="2">
    <source>
        <dbReference type="HAMAP-Rule" id="MF_00003"/>
    </source>
</evidence>